<dbReference type="EC" id="2.3.1.-" evidence="11"/>
<feature type="domain" description="SGNH" evidence="10">
    <location>
        <begin position="403"/>
        <end position="630"/>
    </location>
</feature>
<feature type="transmembrane region" description="Helical" evidence="8">
    <location>
        <begin position="353"/>
        <end position="374"/>
    </location>
</feature>
<feature type="transmembrane region" description="Helical" evidence="8">
    <location>
        <begin position="252"/>
        <end position="268"/>
    </location>
</feature>
<dbReference type="InterPro" id="IPR036514">
    <property type="entry name" value="SGNH_hydro_sf"/>
</dbReference>
<evidence type="ECO:0000256" key="4">
    <source>
        <dbReference type="ARBA" id="ARBA00022692"/>
    </source>
</evidence>
<keyword evidence="2" id="KW-1003">Cell membrane</keyword>
<protein>
    <submittedName>
        <fullName evidence="11">Acyltransferase family protein</fullName>
        <ecNumber evidence="11">2.3.1.-</ecNumber>
    </submittedName>
</protein>
<organism evidence="11 12">
    <name type="scientific">Paraburkholderia denitrificans</name>
    <dbReference type="NCBI Taxonomy" id="694025"/>
    <lineage>
        <taxon>Bacteria</taxon>
        <taxon>Pseudomonadati</taxon>
        <taxon>Pseudomonadota</taxon>
        <taxon>Betaproteobacteria</taxon>
        <taxon>Burkholderiales</taxon>
        <taxon>Burkholderiaceae</taxon>
        <taxon>Paraburkholderia</taxon>
    </lineage>
</organism>
<feature type="transmembrane region" description="Helical" evidence="8">
    <location>
        <begin position="230"/>
        <end position="246"/>
    </location>
</feature>
<keyword evidence="6 8" id="KW-0472">Membrane</keyword>
<dbReference type="SUPFAM" id="SSF52266">
    <property type="entry name" value="SGNH hydrolase"/>
    <property type="match status" value="1"/>
</dbReference>
<evidence type="ECO:0000256" key="5">
    <source>
        <dbReference type="ARBA" id="ARBA00022989"/>
    </source>
</evidence>
<dbReference type="InterPro" id="IPR050879">
    <property type="entry name" value="Acyltransferase_3"/>
</dbReference>
<feature type="transmembrane region" description="Helical" evidence="8">
    <location>
        <begin position="142"/>
        <end position="163"/>
    </location>
</feature>
<feature type="transmembrane region" description="Helical" evidence="8">
    <location>
        <begin position="175"/>
        <end position="193"/>
    </location>
</feature>
<dbReference type="InterPro" id="IPR002656">
    <property type="entry name" value="Acyl_transf_3_dom"/>
</dbReference>
<dbReference type="Pfam" id="PF19040">
    <property type="entry name" value="SGNH"/>
    <property type="match status" value="1"/>
</dbReference>
<comment type="caution">
    <text evidence="11">The sequence shown here is derived from an EMBL/GenBank/DDBJ whole genome shotgun (WGS) entry which is preliminary data.</text>
</comment>
<reference evidence="12" key="1">
    <citation type="journal article" date="2019" name="Int. J. Syst. Evol. Microbiol.">
        <title>The Global Catalogue of Microorganisms (GCM) 10K type strain sequencing project: providing services to taxonomists for standard genome sequencing and annotation.</title>
        <authorList>
            <consortium name="The Broad Institute Genomics Platform"/>
            <consortium name="The Broad Institute Genome Sequencing Center for Infectious Disease"/>
            <person name="Wu L."/>
            <person name="Ma J."/>
        </authorList>
    </citation>
    <scope>NUCLEOTIDE SEQUENCE [LARGE SCALE GENOMIC DNA]</scope>
    <source>
        <strain evidence="12">CCUG 56042</strain>
    </source>
</reference>
<evidence type="ECO:0000256" key="2">
    <source>
        <dbReference type="ARBA" id="ARBA00022475"/>
    </source>
</evidence>
<dbReference type="PANTHER" id="PTHR23028:SF53">
    <property type="entry name" value="ACYL_TRANSF_3 DOMAIN-CONTAINING PROTEIN"/>
    <property type="match status" value="1"/>
</dbReference>
<feature type="transmembrane region" description="Helical" evidence="8">
    <location>
        <begin position="82"/>
        <end position="104"/>
    </location>
</feature>
<keyword evidence="5 8" id="KW-1133">Transmembrane helix</keyword>
<feature type="transmembrane region" description="Helical" evidence="8">
    <location>
        <begin position="288"/>
        <end position="307"/>
    </location>
</feature>
<dbReference type="RefSeq" id="WP_377712445.1">
    <property type="nucleotide sequence ID" value="NZ_JBHSMP010000017.1"/>
</dbReference>
<dbReference type="InterPro" id="IPR043968">
    <property type="entry name" value="SGNH"/>
</dbReference>
<keyword evidence="12" id="KW-1185">Reference proteome</keyword>
<evidence type="ECO:0000259" key="9">
    <source>
        <dbReference type="Pfam" id="PF01757"/>
    </source>
</evidence>
<keyword evidence="3 11" id="KW-0808">Transferase</keyword>
<evidence type="ECO:0000256" key="6">
    <source>
        <dbReference type="ARBA" id="ARBA00023136"/>
    </source>
</evidence>
<evidence type="ECO:0000313" key="12">
    <source>
        <dbReference type="Proteomes" id="UP001596103"/>
    </source>
</evidence>
<dbReference type="Gene3D" id="3.40.50.1110">
    <property type="entry name" value="SGNH hydrolase"/>
    <property type="match status" value="1"/>
</dbReference>
<feature type="transmembrane region" description="Helical" evidence="8">
    <location>
        <begin position="319"/>
        <end position="341"/>
    </location>
</feature>
<sequence>MTYDLHSSTTNRDYIDHIDGLRFVAVTLVLLYHVGMPGFSGGFIGVDLFFVISGFLITRILSRMQLDRSGILHFYASRFRRIGPTYLAAVATIGVVASFVFLPIHLEMLRPGLVSCIGFVSNIVFYRATSYFSPDLLYNPLLHTWSLAVEWQFYMLYPFAFIVCRRMKLSDLTTLALMAVTSFALSVALLAFFKLEAAFYLLPGRMWEFAVGGLLALAPARTLPPAVSRVLAAAAVGAIAFCTVRYDVSTLFPGAAALVPCIATAILVREGVRPGILHSLLTRKPVRLLGQASYSIYLWHWPIIVFLNYGFVHFSDYPFVYRAVTIVLLSLACGLASWRFIELPFRRPDGLCGKRLAAISTFATVPLLTAFVIAATSGLPQRFPGAVTLLSEGSADVGAFRSCLTRTAPVDGDARGLCRLGASRARRTFVVLGDSHAAALAEGLSVLASRHGKAGVLAVADGCPPFLGFPSSYAPARKRCADNQAAMPALVAATKPETVILHAAWPAYYKETPQAFEAALAKTLDWLAAQKVHVYLIGDTPGASANVPIGLAKKAAYNVPFELERTADYENSHEAVSALLQAEAHARGFVYLDTASALCENGGYCEVESNDHPLYWDSAHLSGYGSRLVAIDLDRGGGIVF</sequence>
<accession>A0ABW0JBC8</accession>
<evidence type="ECO:0000256" key="7">
    <source>
        <dbReference type="ARBA" id="ARBA00023315"/>
    </source>
</evidence>
<keyword evidence="7 11" id="KW-0012">Acyltransferase</keyword>
<dbReference type="EMBL" id="JBHSMP010000017">
    <property type="protein sequence ID" value="MFC5430200.1"/>
    <property type="molecule type" value="Genomic_DNA"/>
</dbReference>
<evidence type="ECO:0000256" key="3">
    <source>
        <dbReference type="ARBA" id="ARBA00022679"/>
    </source>
</evidence>
<dbReference type="Pfam" id="PF01757">
    <property type="entry name" value="Acyl_transf_3"/>
    <property type="match status" value="1"/>
</dbReference>
<dbReference type="PANTHER" id="PTHR23028">
    <property type="entry name" value="ACETYLTRANSFERASE"/>
    <property type="match status" value="1"/>
</dbReference>
<keyword evidence="4 8" id="KW-0812">Transmembrane</keyword>
<evidence type="ECO:0000256" key="1">
    <source>
        <dbReference type="ARBA" id="ARBA00004651"/>
    </source>
</evidence>
<evidence type="ECO:0000259" key="10">
    <source>
        <dbReference type="Pfam" id="PF19040"/>
    </source>
</evidence>
<feature type="transmembrane region" description="Helical" evidence="8">
    <location>
        <begin position="20"/>
        <end position="36"/>
    </location>
</feature>
<evidence type="ECO:0000256" key="8">
    <source>
        <dbReference type="SAM" id="Phobius"/>
    </source>
</evidence>
<feature type="domain" description="Acyltransferase 3" evidence="9">
    <location>
        <begin position="18"/>
        <end position="335"/>
    </location>
</feature>
<name>A0ABW0JBC8_9BURK</name>
<comment type="subcellular location">
    <subcellularLocation>
        <location evidence="1">Cell membrane</location>
        <topology evidence="1">Multi-pass membrane protein</topology>
    </subcellularLocation>
</comment>
<dbReference type="Proteomes" id="UP001596103">
    <property type="component" value="Unassembled WGS sequence"/>
</dbReference>
<proteinExistence type="predicted"/>
<feature type="transmembrane region" description="Helical" evidence="8">
    <location>
        <begin position="42"/>
        <end position="61"/>
    </location>
</feature>
<dbReference type="GO" id="GO:0016746">
    <property type="term" value="F:acyltransferase activity"/>
    <property type="evidence" value="ECO:0007669"/>
    <property type="project" value="UniProtKB-KW"/>
</dbReference>
<gene>
    <name evidence="11" type="ORF">ACFPTO_15530</name>
</gene>
<evidence type="ECO:0000313" key="11">
    <source>
        <dbReference type="EMBL" id="MFC5430200.1"/>
    </source>
</evidence>